<dbReference type="OrthoDB" id="206201at2759"/>
<gene>
    <name evidence="6" type="ORF">GJ744_004804</name>
</gene>
<dbReference type="EMBL" id="JAACFV010000208">
    <property type="protein sequence ID" value="KAF7502928.1"/>
    <property type="molecule type" value="Genomic_DNA"/>
</dbReference>
<dbReference type="Pfam" id="PF24476">
    <property type="entry name" value="DUF7580"/>
    <property type="match status" value="1"/>
</dbReference>
<feature type="compositionally biased region" description="Low complexity" evidence="3">
    <location>
        <begin position="530"/>
        <end position="540"/>
    </location>
</feature>
<dbReference type="Proteomes" id="UP000606974">
    <property type="component" value="Unassembled WGS sequence"/>
</dbReference>
<keyword evidence="7" id="KW-1185">Reference proteome</keyword>
<name>A0A8H7A6B0_9EURO</name>
<dbReference type="PANTHER" id="PTHR35186:SF4">
    <property type="entry name" value="PRION-INHIBITION AND PROPAGATION HELO DOMAIN-CONTAINING PROTEIN"/>
    <property type="match status" value="1"/>
</dbReference>
<feature type="region of interest" description="Disordered" evidence="3">
    <location>
        <begin position="512"/>
        <end position="540"/>
    </location>
</feature>
<evidence type="ECO:0000313" key="6">
    <source>
        <dbReference type="EMBL" id="KAF7502928.1"/>
    </source>
</evidence>
<accession>A0A8H7A6B0</accession>
<sequence length="908" mass="102491">MNIPASHSSTSFACSVAQQLRDIARELAKETGTKAFCSALAAELANVQQHLGDLGEEPGKTAGESRLLKLLDNLERLCQWPARSSSPSCLGITFDRRRYPTLIRLIKTRQVVKKAIKDFASEPRAKRDRVSLLKLLKAFGKPKKVTPGSELSELEPVDTRQQQDDYQAYIRDLYASLASHCVCLREDGQKVITAHLRLNNCCTPGELADSINFRVFFLDHPHCYKADGTCQWQDTQICVMRKRAIKLKNEQDNDKDAHLGKVISMETFCKIITNRKRSQLKLDVSDDGLLLQGPGYLSQDFLLGTSSVSLAQLLDVAKLSRKMKLLLSYFLAKAVWQFYDSEWMQTEWTKETVHFMFERRSKIPKGIFINEPFLSARFHCQQRRSVDDEFRSHLFPKILSLGIMFLETELGIKIEDYRMPEDRGPDGEPTVNADHFAAMEVFNKSELWEEKDTFCAFIDVIGACLTPDHFKPFLNDVHGLRDAFEKHIVNPLQALYKTAWEDPDTSHVRAVELDSSSPSLPEATKTARHLSPLSPSSTPLPATPAYQTPYYSPATHLAAMMHAPSFCHPMQSAVFPSCTSLPDAITSTSNSGITSDDWFRELDKLKVVLRPKPKEKDGAYQPVKIAILDTGVKEDYADSVKGFKDFVSQDDDWQDNTGHGTNAVRLIQKVYNMAEIYVGRVFDGSRATDITATLMAEAVRHAKNSWKVDIIVMPSGFKSEDNEMENAIDEARNARILVFAAASNYGNFFNIAFPGRLYIDLKLFCMFSTDANARALLSFNPSPSSKARYNFAILGENIKLPSLETLLSGTSFATMIGGAIAGRILDFSRHKDNRERIRRIDKLHTVEGMSAVFETMVESAVDNRYHCISPWKILPLEFNGCEPTQKRLRERAHICETISRALEDMRRR</sequence>
<evidence type="ECO:0000259" key="4">
    <source>
        <dbReference type="Pfam" id="PF00082"/>
    </source>
</evidence>
<reference evidence="6" key="1">
    <citation type="submission" date="2020-02" db="EMBL/GenBank/DDBJ databases">
        <authorList>
            <person name="Palmer J.M."/>
        </authorList>
    </citation>
    <scope>NUCLEOTIDE SEQUENCE</scope>
    <source>
        <strain evidence="6">EPUS1.4</strain>
        <tissue evidence="6">Thallus</tissue>
    </source>
</reference>
<dbReference type="InterPro" id="IPR036852">
    <property type="entry name" value="Peptidase_S8/S53_dom_sf"/>
</dbReference>
<keyword evidence="1" id="KW-0732">Signal</keyword>
<dbReference type="AlphaFoldDB" id="A0A8H7A6B0"/>
<feature type="domain" description="Peptidase S8/S53" evidence="4">
    <location>
        <begin position="623"/>
        <end position="758"/>
    </location>
</feature>
<proteinExistence type="predicted"/>
<evidence type="ECO:0000256" key="3">
    <source>
        <dbReference type="SAM" id="MobiDB-lite"/>
    </source>
</evidence>
<comment type="caution">
    <text evidence="6">The sequence shown here is derived from an EMBL/GenBank/DDBJ whole genome shotgun (WGS) entry which is preliminary data.</text>
</comment>
<dbReference type="GO" id="GO:0006508">
    <property type="term" value="P:proteolysis"/>
    <property type="evidence" value="ECO:0007669"/>
    <property type="project" value="InterPro"/>
</dbReference>
<evidence type="ECO:0008006" key="8">
    <source>
        <dbReference type="Google" id="ProtNLM"/>
    </source>
</evidence>
<keyword evidence="2" id="KW-0865">Zymogen</keyword>
<evidence type="ECO:0000313" key="7">
    <source>
        <dbReference type="Proteomes" id="UP000606974"/>
    </source>
</evidence>
<dbReference type="PANTHER" id="PTHR35186">
    <property type="entry name" value="ANK_REP_REGION DOMAIN-CONTAINING PROTEIN"/>
    <property type="match status" value="1"/>
</dbReference>
<evidence type="ECO:0000259" key="5">
    <source>
        <dbReference type="Pfam" id="PF24476"/>
    </source>
</evidence>
<evidence type="ECO:0000256" key="2">
    <source>
        <dbReference type="ARBA" id="ARBA00023145"/>
    </source>
</evidence>
<organism evidence="6 7">
    <name type="scientific">Endocarpon pusillum</name>
    <dbReference type="NCBI Taxonomy" id="364733"/>
    <lineage>
        <taxon>Eukaryota</taxon>
        <taxon>Fungi</taxon>
        <taxon>Dikarya</taxon>
        <taxon>Ascomycota</taxon>
        <taxon>Pezizomycotina</taxon>
        <taxon>Eurotiomycetes</taxon>
        <taxon>Chaetothyriomycetidae</taxon>
        <taxon>Verrucariales</taxon>
        <taxon>Verrucariaceae</taxon>
        <taxon>Endocarpon</taxon>
    </lineage>
</organism>
<dbReference type="InterPro" id="IPR056002">
    <property type="entry name" value="DUF7580"/>
</dbReference>
<dbReference type="GO" id="GO:0004252">
    <property type="term" value="F:serine-type endopeptidase activity"/>
    <property type="evidence" value="ECO:0007669"/>
    <property type="project" value="InterPro"/>
</dbReference>
<dbReference type="InterPro" id="IPR000209">
    <property type="entry name" value="Peptidase_S8/S53_dom"/>
</dbReference>
<evidence type="ECO:0000256" key="1">
    <source>
        <dbReference type="ARBA" id="ARBA00022729"/>
    </source>
</evidence>
<dbReference type="SUPFAM" id="SSF52743">
    <property type="entry name" value="Subtilisin-like"/>
    <property type="match status" value="1"/>
</dbReference>
<feature type="domain" description="DUF7580" evidence="5">
    <location>
        <begin position="161"/>
        <end position="494"/>
    </location>
</feature>
<dbReference type="Gene3D" id="3.40.50.200">
    <property type="entry name" value="Peptidase S8/S53 domain"/>
    <property type="match status" value="1"/>
</dbReference>
<dbReference type="Pfam" id="PF00082">
    <property type="entry name" value="Peptidase_S8"/>
    <property type="match status" value="1"/>
</dbReference>
<protein>
    <recommendedName>
        <fullName evidence="8">Peptidase S8/S53 domain-containing protein</fullName>
    </recommendedName>
</protein>